<dbReference type="InterPro" id="IPR005656">
    <property type="entry name" value="MmgE_PrpD"/>
</dbReference>
<dbReference type="InterPro" id="IPR042188">
    <property type="entry name" value="MmgE/PrpD_sf_2"/>
</dbReference>
<comment type="similarity">
    <text evidence="1">Belongs to the PrpD family.</text>
</comment>
<proteinExistence type="inferred from homology"/>
<dbReference type="EMBL" id="GU474862">
    <property type="protein sequence ID" value="ADI17374.1"/>
    <property type="molecule type" value="Genomic_DNA"/>
</dbReference>
<dbReference type="Gene3D" id="3.30.1330.120">
    <property type="entry name" value="2-methylcitrate dehydratase PrpD"/>
    <property type="match status" value="1"/>
</dbReference>
<dbReference type="Pfam" id="PF03972">
    <property type="entry name" value="MmgE_PrpD_N"/>
    <property type="match status" value="1"/>
</dbReference>
<dbReference type="AlphaFoldDB" id="E0XSI3"/>
<accession>E0XSI3</accession>
<feature type="domain" description="MmgE/PrpD N-terminal" evidence="2">
    <location>
        <begin position="6"/>
        <end position="251"/>
    </location>
</feature>
<protein>
    <submittedName>
        <fullName evidence="4">Uncharacterized protein involved in propionate catabolism</fullName>
    </submittedName>
</protein>
<dbReference type="Pfam" id="PF19305">
    <property type="entry name" value="MmgE_PrpD_C"/>
    <property type="match status" value="1"/>
</dbReference>
<dbReference type="InterPro" id="IPR045336">
    <property type="entry name" value="MmgE_PrpD_N"/>
</dbReference>
<evidence type="ECO:0000313" key="4">
    <source>
        <dbReference type="EMBL" id="ADI17374.1"/>
    </source>
</evidence>
<reference evidence="4" key="1">
    <citation type="journal article" date="2011" name="Environ. Microbiol.">
        <title>Time-series analyses of Monterey Bay coastal microbial picoplankton using a 'genome proxy' microarray.</title>
        <authorList>
            <person name="Rich V.I."/>
            <person name="Pham V.D."/>
            <person name="Eppley J."/>
            <person name="Shi Y."/>
            <person name="DeLong E.F."/>
        </authorList>
    </citation>
    <scope>NUCLEOTIDE SEQUENCE</scope>
</reference>
<dbReference type="PANTHER" id="PTHR16943:SF8">
    <property type="entry name" value="2-METHYLCITRATE DEHYDRATASE"/>
    <property type="match status" value="1"/>
</dbReference>
<feature type="domain" description="MmgE/PrpD C-terminal" evidence="3">
    <location>
        <begin position="271"/>
        <end position="436"/>
    </location>
</feature>
<evidence type="ECO:0000256" key="1">
    <source>
        <dbReference type="ARBA" id="ARBA00006174"/>
    </source>
</evidence>
<evidence type="ECO:0000259" key="2">
    <source>
        <dbReference type="Pfam" id="PF03972"/>
    </source>
</evidence>
<dbReference type="PANTHER" id="PTHR16943">
    <property type="entry name" value="2-METHYLCITRATE DEHYDRATASE-RELATED"/>
    <property type="match status" value="1"/>
</dbReference>
<dbReference type="GO" id="GO:0016829">
    <property type="term" value="F:lyase activity"/>
    <property type="evidence" value="ECO:0007669"/>
    <property type="project" value="InterPro"/>
</dbReference>
<dbReference type="InterPro" id="IPR045337">
    <property type="entry name" value="MmgE_PrpD_C"/>
</dbReference>
<dbReference type="InterPro" id="IPR036148">
    <property type="entry name" value="MmgE/PrpD_sf"/>
</dbReference>
<organism evidence="4">
    <name type="scientific">uncultured delta proteobacterium HF0070_30B07</name>
    <dbReference type="NCBI Taxonomy" id="710826"/>
    <lineage>
        <taxon>Bacteria</taxon>
        <taxon>Deltaproteobacteria</taxon>
        <taxon>environmental samples</taxon>
    </lineage>
</organism>
<dbReference type="InterPro" id="IPR042183">
    <property type="entry name" value="MmgE/PrpD_sf_1"/>
</dbReference>
<dbReference type="SUPFAM" id="SSF103378">
    <property type="entry name" value="2-methylcitrate dehydratase PrpD"/>
    <property type="match status" value="1"/>
</dbReference>
<name>E0XSI3_9DELT</name>
<dbReference type="Gene3D" id="1.10.4100.10">
    <property type="entry name" value="2-methylcitrate dehydratase PrpD"/>
    <property type="match status" value="1"/>
</dbReference>
<evidence type="ECO:0000259" key="3">
    <source>
        <dbReference type="Pfam" id="PF19305"/>
    </source>
</evidence>
<sequence length="461" mass="49431">MTGITEQLADFAAGLNPAKLPEEISARAALLIFDLTGIMVRARHDAESTPSLIRAVERLGMHHGECRVLGDNRGYSPTAAALINGTLAHSLDFDDTHAAASLHSSAPILPAALAAAEMTKASGRDLIAACVAGYEIQVRLSYALNPSDHYDRGFHPTATCGVFGAAAAAGKLLGLDSAGIVSAFGITLSQAAGSMQFLADGAWTKRSHVGQAAANGLICATLAAEGFRGPKEAFEGNWGFLKGYSPQPEPERAVENLGEKWETMELAVKPYPSCRYSHAPLDGLIALRQAHQITPEEIQSVEVGVSSTGHKLIGAPEELKTNPVSVVDGQFSMPFCAAVVLSEGNLVWDDYPTHLKNSSTLDLCRKVRTLVDERAESVFPREMSGSVNLKTSRGDFQTFIEVPKGEPGNFMSEEEFRNKFNGLCQPYLNENRREEFSDSLLGLEKAEEVASVFSMSTMEGN</sequence>